<dbReference type="EMBL" id="CP077076">
    <property type="protein sequence ID" value="QXH52995.1"/>
    <property type="molecule type" value="Genomic_DNA"/>
</dbReference>
<gene>
    <name evidence="1" type="ORF">KSS94_07675</name>
</gene>
<organism evidence="1 2">
    <name type="scientific">Pseudomonas fakonensis</name>
    <dbReference type="NCBI Taxonomy" id="2842355"/>
    <lineage>
        <taxon>Bacteria</taxon>
        <taxon>Pseudomonadati</taxon>
        <taxon>Pseudomonadota</taxon>
        <taxon>Gammaproteobacteria</taxon>
        <taxon>Pseudomonadales</taxon>
        <taxon>Pseudomonadaceae</taxon>
        <taxon>Pseudomonas</taxon>
    </lineage>
</organism>
<evidence type="ECO:0000313" key="2">
    <source>
        <dbReference type="Proteomes" id="UP001046350"/>
    </source>
</evidence>
<keyword evidence="2" id="KW-1185">Reference proteome</keyword>
<evidence type="ECO:0000313" key="1">
    <source>
        <dbReference type="EMBL" id="QXH52995.1"/>
    </source>
</evidence>
<sequence length="75" mass="8102">MKKLVPDPPRFIPAPHLTQAQLETEKANLATCLVDTLDLHAAAAPGPERDNLLQASTYLAELASALNRYRPGAQP</sequence>
<protein>
    <recommendedName>
        <fullName evidence="3">DUF3077 domain-containing protein</fullName>
    </recommendedName>
</protein>
<evidence type="ECO:0008006" key="3">
    <source>
        <dbReference type="Google" id="ProtNLM"/>
    </source>
</evidence>
<proteinExistence type="predicted"/>
<dbReference type="RefSeq" id="WP_217842416.1">
    <property type="nucleotide sequence ID" value="NZ_CP077076.1"/>
</dbReference>
<accession>A0ABX8NB09</accession>
<reference evidence="1" key="1">
    <citation type="journal article" date="2021" name="Microorganisms">
        <title>The Ever-Expanding Pseudomonas Genus: Description of 43 New Species and Partition of the Pseudomonas putida Group.</title>
        <authorList>
            <person name="Girard L."/>
            <person name="Lood C."/>
            <person name="Hofte M."/>
            <person name="Vandamme P."/>
            <person name="Rokni-Zadeh H."/>
            <person name="van Noort V."/>
            <person name="Lavigne R."/>
            <person name="De Mot R."/>
        </authorList>
    </citation>
    <scope>NUCLEOTIDE SEQUENCE</scope>
    <source>
        <strain evidence="1">COW40</strain>
    </source>
</reference>
<name>A0ABX8NB09_9PSED</name>
<dbReference type="Proteomes" id="UP001046350">
    <property type="component" value="Chromosome"/>
</dbReference>